<evidence type="ECO:0000256" key="1">
    <source>
        <dbReference type="SAM" id="Phobius"/>
    </source>
</evidence>
<keyword evidence="3" id="KW-1185">Reference proteome</keyword>
<comment type="caution">
    <text evidence="2">The sequence shown here is derived from an EMBL/GenBank/DDBJ whole genome shotgun (WGS) entry which is preliminary data.</text>
</comment>
<evidence type="ECO:0000313" key="2">
    <source>
        <dbReference type="EMBL" id="MBN8235098.1"/>
    </source>
</evidence>
<accession>A0ABS3DUS6</accession>
<keyword evidence="1" id="KW-0812">Transmembrane</keyword>
<reference evidence="2 3" key="1">
    <citation type="submission" date="2020-12" db="EMBL/GenBank/DDBJ databases">
        <title>Oil enriched cultivation method for isolating marine PHA-producing bacteria.</title>
        <authorList>
            <person name="Zheng W."/>
            <person name="Yu S."/>
            <person name="Huang Y."/>
        </authorList>
    </citation>
    <scope>NUCLEOTIDE SEQUENCE [LARGE SCALE GENOMIC DNA]</scope>
    <source>
        <strain evidence="2 3">SY-2-6</strain>
    </source>
</reference>
<dbReference type="EMBL" id="JAEKJY010000002">
    <property type="protein sequence ID" value="MBN8235098.1"/>
    <property type="molecule type" value="Genomic_DNA"/>
</dbReference>
<protein>
    <submittedName>
        <fullName evidence="2">Uncharacterized protein</fullName>
    </submittedName>
</protein>
<dbReference type="RefSeq" id="WP_206933208.1">
    <property type="nucleotide sequence ID" value="NZ_JAEKJY010000002.1"/>
</dbReference>
<proteinExistence type="predicted"/>
<keyword evidence="1" id="KW-0472">Membrane</keyword>
<evidence type="ECO:0000313" key="3">
    <source>
        <dbReference type="Proteomes" id="UP000663970"/>
    </source>
</evidence>
<dbReference type="Proteomes" id="UP000663970">
    <property type="component" value="Unassembled WGS sequence"/>
</dbReference>
<gene>
    <name evidence="2" type="ORF">JF544_07535</name>
</gene>
<sequence>MLYLAFAGFFLIYVLLGWFTDTVEMSAVGGVLSVAFFFGNLYLFWREKRNASKSE</sequence>
<keyword evidence="1" id="KW-1133">Transmembrane helix</keyword>
<feature type="transmembrane region" description="Helical" evidence="1">
    <location>
        <begin position="27"/>
        <end position="45"/>
    </location>
</feature>
<name>A0ABS3DUS6_9BACI</name>
<organism evidence="2 3">
    <name type="scientific">Halobacillus kuroshimensis</name>
    <dbReference type="NCBI Taxonomy" id="302481"/>
    <lineage>
        <taxon>Bacteria</taxon>
        <taxon>Bacillati</taxon>
        <taxon>Bacillota</taxon>
        <taxon>Bacilli</taxon>
        <taxon>Bacillales</taxon>
        <taxon>Bacillaceae</taxon>
        <taxon>Halobacillus</taxon>
    </lineage>
</organism>